<feature type="transmembrane region" description="Helical" evidence="8">
    <location>
        <begin position="191"/>
        <end position="209"/>
    </location>
</feature>
<evidence type="ECO:0000256" key="3">
    <source>
        <dbReference type="ARBA" id="ARBA00022475"/>
    </source>
</evidence>
<evidence type="ECO:0000256" key="6">
    <source>
        <dbReference type="ARBA" id="ARBA00022989"/>
    </source>
</evidence>
<proteinExistence type="inferred from homology"/>
<evidence type="ECO:0000256" key="8">
    <source>
        <dbReference type="HAMAP-Rule" id="MF_01937"/>
    </source>
</evidence>
<comment type="similarity">
    <text evidence="8">Belongs to the MenA family. Type 1 subfamily.</text>
</comment>
<comment type="catalytic activity">
    <reaction evidence="8">
        <text>an all-trans-polyprenyl diphosphate + 1,4-dihydroxy-2-naphthoate + H(+) = a 2-demethylmenaquinol + CO2 + diphosphate</text>
        <dbReference type="Rhea" id="RHEA:26478"/>
        <dbReference type="Rhea" id="RHEA-COMP:9563"/>
        <dbReference type="Rhea" id="RHEA-COMP:9564"/>
        <dbReference type="ChEBI" id="CHEBI:11173"/>
        <dbReference type="ChEBI" id="CHEBI:15378"/>
        <dbReference type="ChEBI" id="CHEBI:16526"/>
        <dbReference type="ChEBI" id="CHEBI:33019"/>
        <dbReference type="ChEBI" id="CHEBI:55437"/>
        <dbReference type="ChEBI" id="CHEBI:58914"/>
        <dbReference type="EC" id="2.5.1.74"/>
    </reaction>
</comment>
<keyword evidence="4 8" id="KW-0808">Transferase</keyword>
<feature type="transmembrane region" description="Helical" evidence="8">
    <location>
        <begin position="110"/>
        <end position="128"/>
    </location>
</feature>
<dbReference type="OrthoDB" id="9767568at2"/>
<keyword evidence="6 8" id="KW-1133">Transmembrane helix</keyword>
<dbReference type="UniPathway" id="UPA00079">
    <property type="reaction ID" value="UER00168"/>
</dbReference>
<dbReference type="PIRSF" id="PIRSF005355">
    <property type="entry name" value="UBIAD1"/>
    <property type="match status" value="1"/>
</dbReference>
<feature type="transmembrane region" description="Helical" evidence="8">
    <location>
        <begin position="12"/>
        <end position="32"/>
    </location>
</feature>
<dbReference type="NCBIfam" id="TIGR00751">
    <property type="entry name" value="menA"/>
    <property type="match status" value="1"/>
</dbReference>
<evidence type="ECO:0000256" key="4">
    <source>
        <dbReference type="ARBA" id="ARBA00022679"/>
    </source>
</evidence>
<evidence type="ECO:0000256" key="9">
    <source>
        <dbReference type="NCBIfam" id="TIGR00751"/>
    </source>
</evidence>
<dbReference type="PANTHER" id="PTHR13929">
    <property type="entry name" value="1,4-DIHYDROXY-2-NAPHTHOATE OCTAPRENYLTRANSFERASE"/>
    <property type="match status" value="1"/>
</dbReference>
<evidence type="ECO:0000256" key="1">
    <source>
        <dbReference type="ARBA" id="ARBA00004141"/>
    </source>
</evidence>
<keyword evidence="3 8" id="KW-1003">Cell membrane</keyword>
<evidence type="ECO:0000256" key="7">
    <source>
        <dbReference type="ARBA" id="ARBA00023136"/>
    </source>
</evidence>
<dbReference type="HAMAP" id="MF_01937">
    <property type="entry name" value="MenA_1"/>
    <property type="match status" value="1"/>
</dbReference>
<dbReference type="GO" id="GO:0042371">
    <property type="term" value="P:vitamin K biosynthetic process"/>
    <property type="evidence" value="ECO:0007669"/>
    <property type="project" value="TreeGrafter"/>
</dbReference>
<feature type="transmembrane region" description="Helical" evidence="8">
    <location>
        <begin position="230"/>
        <end position="252"/>
    </location>
</feature>
<evidence type="ECO:0000313" key="10">
    <source>
        <dbReference type="EMBL" id="KJY49893.1"/>
    </source>
</evidence>
<keyword evidence="2 8" id="KW-0474">Menaquinone biosynthesis</keyword>
<name>A0A0F4KV10_9BIFI</name>
<feature type="transmembrane region" description="Helical" evidence="8">
    <location>
        <begin position="294"/>
        <end position="312"/>
    </location>
</feature>
<dbReference type="AlphaFoldDB" id="A0A0F4KV10"/>
<feature type="transmembrane region" description="Helical" evidence="8">
    <location>
        <begin position="158"/>
        <end position="179"/>
    </location>
</feature>
<dbReference type="CDD" id="cd13962">
    <property type="entry name" value="PT_UbiA_UBIAD1"/>
    <property type="match status" value="1"/>
</dbReference>
<dbReference type="PATRIC" id="fig|1684.4.peg.1295"/>
<evidence type="ECO:0000256" key="2">
    <source>
        <dbReference type="ARBA" id="ARBA00022428"/>
    </source>
</evidence>
<comment type="caution">
    <text evidence="10">The sequence shown here is derived from an EMBL/GenBank/DDBJ whole genome shotgun (WGS) entry which is preliminary data.</text>
</comment>
<keyword evidence="7 8" id="KW-0472">Membrane</keyword>
<dbReference type="EC" id="2.5.1.74" evidence="8 9"/>
<dbReference type="Proteomes" id="UP000033648">
    <property type="component" value="Unassembled WGS sequence"/>
</dbReference>
<evidence type="ECO:0000256" key="5">
    <source>
        <dbReference type="ARBA" id="ARBA00022692"/>
    </source>
</evidence>
<dbReference type="GO" id="GO:0009234">
    <property type="term" value="P:menaquinone biosynthetic process"/>
    <property type="evidence" value="ECO:0007669"/>
    <property type="project" value="UniProtKB-UniRule"/>
</dbReference>
<keyword evidence="5 8" id="KW-0812">Transmembrane</keyword>
<gene>
    <name evidence="8" type="primary">menA</name>
    <name evidence="10" type="ORF">JF69_12040</name>
</gene>
<feature type="transmembrane region" description="Helical" evidence="8">
    <location>
        <begin position="264"/>
        <end position="287"/>
    </location>
</feature>
<dbReference type="InterPro" id="IPR026046">
    <property type="entry name" value="UBIAD1"/>
</dbReference>
<dbReference type="InterPro" id="IPR004657">
    <property type="entry name" value="MenA"/>
</dbReference>
<reference evidence="10 11" key="1">
    <citation type="submission" date="2014-12" db="EMBL/GenBank/DDBJ databases">
        <title>Comparative genomics of the lactic acid bacteria isolated from the honey bee gut.</title>
        <authorList>
            <person name="Ellegaard K.M."/>
            <person name="Tamarit D."/>
            <person name="Javelind E."/>
            <person name="Olofsson T."/>
            <person name="Andersson S.G."/>
            <person name="Vasquez A."/>
        </authorList>
    </citation>
    <scope>NUCLEOTIDE SEQUENCE [LARGE SCALE GENOMIC DNA]</scope>
    <source>
        <strain evidence="10 11">Bin2</strain>
    </source>
</reference>
<sequence length="315" mass="33824">MFITLREYKDALRPSALLCSPTPVLIGTAVALRQLFSQGLRPDMRFWLIALLCCLTAVFIHSTCNLANDYFDGIRGTDEGRSSLSGAGADGSVPDLPRRGVAGGVEPRKVLLSAYLNILMACLSGLTLCWVTGHWWMILVGIFCLLGAWFYTGGKHPYGYRAMGELSIMIFFGLVGVLATQYLETGSIDRHGFIGALVGGLVCIPVLEINNYRDIDADPLAGKYTLSSFIGARGTLVLMGSCYALAVILGVVESWSLSGGSLAAAWPRLVCLLPVLALAIATTVASCRNRFSRAFALSGYTDLLTGFCWLGVCLL</sequence>
<organism evidence="10 11">
    <name type="scientific">Bifidobacterium asteroides</name>
    <dbReference type="NCBI Taxonomy" id="1684"/>
    <lineage>
        <taxon>Bacteria</taxon>
        <taxon>Bacillati</taxon>
        <taxon>Actinomycetota</taxon>
        <taxon>Actinomycetes</taxon>
        <taxon>Bifidobacteriales</taxon>
        <taxon>Bifidobacteriaceae</taxon>
        <taxon>Bifidobacterium</taxon>
    </lineage>
</organism>
<dbReference type="GO" id="GO:0005886">
    <property type="term" value="C:plasma membrane"/>
    <property type="evidence" value="ECO:0007669"/>
    <property type="project" value="UniProtKB-SubCell"/>
</dbReference>
<comment type="pathway">
    <text evidence="8">Quinol/quinone metabolism; menaquinone biosynthesis; menaquinol from 1,4-dihydroxy-2-naphthoate: step 1/2.</text>
</comment>
<dbReference type="EMBL" id="JWME01000011">
    <property type="protein sequence ID" value="KJY49893.1"/>
    <property type="molecule type" value="Genomic_DNA"/>
</dbReference>
<accession>A0A0F4KV10</accession>
<comment type="function">
    <text evidence="8">Conversion of 1,4-dihydroxy-2-naphthoate (DHNA) to demethylmenaquinone (DMK).</text>
</comment>
<dbReference type="InterPro" id="IPR000537">
    <property type="entry name" value="UbiA_prenyltransferase"/>
</dbReference>
<feature type="transmembrane region" description="Helical" evidence="8">
    <location>
        <begin position="44"/>
        <end position="67"/>
    </location>
</feature>
<dbReference type="GO" id="GO:0046428">
    <property type="term" value="F:1,4-dihydroxy-2-naphthoate polyprenyltransferase activity"/>
    <property type="evidence" value="ECO:0007669"/>
    <property type="project" value="UniProtKB-UniRule"/>
</dbReference>
<evidence type="ECO:0000313" key="11">
    <source>
        <dbReference type="Proteomes" id="UP000033648"/>
    </source>
</evidence>
<dbReference type="Pfam" id="PF01040">
    <property type="entry name" value="UbiA"/>
    <property type="match status" value="1"/>
</dbReference>
<feature type="transmembrane region" description="Helical" evidence="8">
    <location>
        <begin position="134"/>
        <end position="151"/>
    </location>
</feature>
<comment type="subcellular location">
    <subcellularLocation>
        <location evidence="8">Cell membrane</location>
        <topology evidence="8">Multi-pass membrane protein</topology>
    </subcellularLocation>
    <subcellularLocation>
        <location evidence="1">Membrane</location>
        <topology evidence="1">Multi-pass membrane protein</topology>
    </subcellularLocation>
</comment>
<protein>
    <recommendedName>
        <fullName evidence="8 9">1,4-dihydroxy-2-naphthoate octaprenyltransferase</fullName>
        <shortName evidence="8">DHNA-octaprenyltransferase</shortName>
        <ecNumber evidence="8 9">2.5.1.74</ecNumber>
    </recommendedName>
</protein>
<dbReference type="PANTHER" id="PTHR13929:SF0">
    <property type="entry name" value="UBIA PRENYLTRANSFERASE DOMAIN-CONTAINING PROTEIN 1"/>
    <property type="match status" value="1"/>
</dbReference>